<dbReference type="CDD" id="cd00082">
    <property type="entry name" value="HisKA"/>
    <property type="match status" value="1"/>
</dbReference>
<dbReference type="PROSITE" id="PS50109">
    <property type="entry name" value="HIS_KIN"/>
    <property type="match status" value="1"/>
</dbReference>
<keyword evidence="9" id="KW-0812">Transmembrane</keyword>
<keyword evidence="4" id="KW-0808">Transferase</keyword>
<evidence type="ECO:0000313" key="14">
    <source>
        <dbReference type="EMBL" id="KIE07843.1"/>
    </source>
</evidence>
<dbReference type="Pfam" id="PF08447">
    <property type="entry name" value="PAS_3"/>
    <property type="match status" value="2"/>
</dbReference>
<comment type="caution">
    <text evidence="14">The sequence shown here is derived from an EMBL/GenBank/DDBJ whole genome shotgun (WGS) entry which is preliminary data.</text>
</comment>
<evidence type="ECO:0000256" key="2">
    <source>
        <dbReference type="ARBA" id="ARBA00012438"/>
    </source>
</evidence>
<dbReference type="PANTHER" id="PTHR43304:SF1">
    <property type="entry name" value="PAC DOMAIN-CONTAINING PROTEIN"/>
    <property type="match status" value="1"/>
</dbReference>
<keyword evidence="9" id="KW-1133">Transmembrane helix</keyword>
<evidence type="ECO:0000256" key="8">
    <source>
        <dbReference type="SAM" id="Coils"/>
    </source>
</evidence>
<feature type="transmembrane region" description="Helical" evidence="9">
    <location>
        <begin position="123"/>
        <end position="142"/>
    </location>
</feature>
<reference evidence="13" key="2">
    <citation type="submission" date="2019-11" db="EMBL/GenBank/DDBJ databases">
        <title>Improved Assembly of Tolypothrix boutellei genome.</title>
        <authorList>
            <person name="Sarangi A.N."/>
            <person name="Mukherjee M."/>
            <person name="Ghosh S."/>
            <person name="Singh D."/>
            <person name="Das A."/>
            <person name="Kant S."/>
            <person name="Prusty A."/>
            <person name="Tripathy S."/>
        </authorList>
    </citation>
    <scope>NUCLEOTIDE SEQUENCE</scope>
    <source>
        <strain evidence="13">VB521301</strain>
    </source>
</reference>
<feature type="transmembrane region" description="Helical" evidence="9">
    <location>
        <begin position="76"/>
        <end position="97"/>
    </location>
</feature>
<dbReference type="SUPFAM" id="SSF47384">
    <property type="entry name" value="Homodimeric domain of signal transducing histidine kinase"/>
    <property type="match status" value="1"/>
</dbReference>
<accession>A0A0C1QVQ2</accession>
<evidence type="ECO:0000259" key="10">
    <source>
        <dbReference type="PROSITE" id="PS50109"/>
    </source>
</evidence>
<sequence length="923" mass="105328">MTNFTTTRIISKVTSAITVVVGCIVLIGWTLDITLLKSVFPGFVTMKANTAIAFLLAGVSLWLFVLEEQRRKYSFFARLIAIALSLIGWLTLCQYIFGWNLRIDELLFKDLPEATDTSHPGRMGANTALNFVLVGAALWLLGQRTNRSDCLAQGLSIVVVLISLQVIVGYIYGVRNFYHLGVYTTSMALHTALTFEVLCVGVLYIRPNTGFMRTITSEFNGGAIARLWIPTILILPPIVGWFINVGQTANRYDAAFGISLLVVLLDAIFLGLIWQNAKFLNKLDSTRHKAEKALRESEESYRLLVENVPQLVWTSQPDGFIEYFNQRWLDYTGLQLHQTLGWNWQQVVHPEDLPSALESWTTGLRTGNRVEAQYRLLRFDGVYRWHVVQAVPLCDSRGNVTKWFGTCTDIDDRIQAEVALRKSESRLRFFVESDSIGIISADMHGHLKEVNDAFLSIIGYTRKDFLTERLDLKDLTPSEFFSLDEAALAEARVKGNSSPYEKAYIRKDGTRVSVLVGCTIVGEQQEEAISFVLNISELKRTQAALTESEKRFRHVTDTAPVMVWMSGTDKLCHYFNKPWLDFTGRTMEMELGNAWLEGVHPDDLQHCWETYVSAFDARLTFQMEYRLRRFDGQYRWLLDIGVPRFTPEGEFLGYIGSCIDIEDRKQVEAQMRQINETLEERVKQRTAQLESANRELESFSYSVSHDLRAPLRHITGFVDLLQKRLLRTSLDETSQRYLDIITEATKQAGKLIDDLLTFSRVGRSEMRYTNVDMNLLLREVQRDLLLETKNRKISWQIESLPQVHGDPSMLRLVLRNLLENAIKYSKTRSLAEITVGSTSEEQEVVFFVRDNGVGFDMRYVHKLFGVFQRLHSEPQFEGTGVGLANVQRIVYRHGGRVWAESEIDKVTTFYFALPRGLGVASGE</sequence>
<evidence type="ECO:0000259" key="12">
    <source>
        <dbReference type="PROSITE" id="PS50113"/>
    </source>
</evidence>
<dbReference type="InterPro" id="IPR036890">
    <property type="entry name" value="HATPase_C_sf"/>
</dbReference>
<dbReference type="FunFam" id="1.10.287.130:FF:000070">
    <property type="entry name" value="Histidine kinase sensor protein"/>
    <property type="match status" value="1"/>
</dbReference>
<dbReference type="STRING" id="1479485.DA73_0243435"/>
<evidence type="ECO:0000313" key="13">
    <source>
        <dbReference type="EMBL" id="KAF3888633.1"/>
    </source>
</evidence>
<keyword evidence="8" id="KW-0175">Coiled coil</keyword>
<keyword evidence="6" id="KW-0902">Two-component regulatory system</keyword>
<dbReference type="SMART" id="SM00086">
    <property type="entry name" value="PAC"/>
    <property type="match status" value="3"/>
</dbReference>
<evidence type="ECO:0000313" key="15">
    <source>
        <dbReference type="Proteomes" id="UP000029738"/>
    </source>
</evidence>
<comment type="catalytic activity">
    <reaction evidence="1">
        <text>ATP + protein L-histidine = ADP + protein N-phospho-L-histidine.</text>
        <dbReference type="EC" id="2.7.13.3"/>
    </reaction>
</comment>
<evidence type="ECO:0000256" key="7">
    <source>
        <dbReference type="ARBA" id="ARBA00055745"/>
    </source>
</evidence>
<dbReference type="SMART" id="SM00091">
    <property type="entry name" value="PAS"/>
    <property type="match status" value="3"/>
</dbReference>
<feature type="domain" description="PAS" evidence="11">
    <location>
        <begin position="548"/>
        <end position="603"/>
    </location>
</feature>
<dbReference type="PROSITE" id="PS50113">
    <property type="entry name" value="PAC"/>
    <property type="match status" value="2"/>
</dbReference>
<feature type="transmembrane region" description="Helical" evidence="9">
    <location>
        <begin position="154"/>
        <end position="174"/>
    </location>
</feature>
<dbReference type="EC" id="2.7.13.3" evidence="2"/>
<feature type="domain" description="PAS" evidence="11">
    <location>
        <begin position="297"/>
        <end position="367"/>
    </location>
</feature>
<dbReference type="SMART" id="SM00387">
    <property type="entry name" value="HATPase_c"/>
    <property type="match status" value="1"/>
</dbReference>
<dbReference type="InterPro" id="IPR003661">
    <property type="entry name" value="HisK_dim/P_dom"/>
</dbReference>
<dbReference type="EMBL" id="JHEG02000059">
    <property type="protein sequence ID" value="KIE07843.1"/>
    <property type="molecule type" value="Genomic_DNA"/>
</dbReference>
<dbReference type="Pfam" id="PF00512">
    <property type="entry name" value="HisKA"/>
    <property type="match status" value="1"/>
</dbReference>
<feature type="coiled-coil region" evidence="8">
    <location>
        <begin position="280"/>
        <end position="307"/>
    </location>
</feature>
<feature type="transmembrane region" description="Helical" evidence="9">
    <location>
        <begin position="43"/>
        <end position="64"/>
    </location>
</feature>
<dbReference type="Gene3D" id="3.30.450.20">
    <property type="entry name" value="PAS domain"/>
    <property type="match status" value="3"/>
</dbReference>
<dbReference type="InterPro" id="IPR003594">
    <property type="entry name" value="HATPase_dom"/>
</dbReference>
<feature type="transmembrane region" description="Helical" evidence="9">
    <location>
        <begin position="12"/>
        <end position="31"/>
    </location>
</feature>
<dbReference type="InterPro" id="IPR035965">
    <property type="entry name" value="PAS-like_dom_sf"/>
</dbReference>
<dbReference type="PANTHER" id="PTHR43304">
    <property type="entry name" value="PHYTOCHROME-LIKE PROTEIN CPH1"/>
    <property type="match status" value="1"/>
</dbReference>
<reference evidence="14" key="1">
    <citation type="journal article" date="2015" name="Genome Announc.">
        <title>Draft Genome Sequence of Tolypothrix boutellei Strain VB521301.</title>
        <authorList>
            <person name="Chandrababunaidu M.M."/>
            <person name="Singh D."/>
            <person name="Sen D."/>
            <person name="Bhan S."/>
            <person name="Das S."/>
            <person name="Gupta A."/>
            <person name="Adhikary S.P."/>
            <person name="Tripathy S."/>
        </authorList>
    </citation>
    <scope>NUCLEOTIDE SEQUENCE</scope>
    <source>
        <strain evidence="14">VB521301</strain>
    </source>
</reference>
<dbReference type="NCBIfam" id="TIGR00229">
    <property type="entry name" value="sensory_box"/>
    <property type="match status" value="3"/>
</dbReference>
<dbReference type="Pfam" id="PF02518">
    <property type="entry name" value="HATPase_c"/>
    <property type="match status" value="1"/>
</dbReference>
<dbReference type="Gene3D" id="1.10.287.130">
    <property type="match status" value="1"/>
</dbReference>
<evidence type="ECO:0000256" key="9">
    <source>
        <dbReference type="SAM" id="Phobius"/>
    </source>
</evidence>
<feature type="domain" description="PAC" evidence="12">
    <location>
        <begin position="621"/>
        <end position="673"/>
    </location>
</feature>
<gene>
    <name evidence="14" type="ORF">DA73_0243435</name>
    <name evidence="13" type="ORF">DA73_0400026510</name>
</gene>
<dbReference type="FunFam" id="3.30.450.20:FF:000099">
    <property type="entry name" value="Sensory box sensor histidine kinase"/>
    <property type="match status" value="2"/>
</dbReference>
<dbReference type="Pfam" id="PF13426">
    <property type="entry name" value="PAS_9"/>
    <property type="match status" value="1"/>
</dbReference>
<dbReference type="InterPro" id="IPR004358">
    <property type="entry name" value="Sig_transdc_His_kin-like_C"/>
</dbReference>
<dbReference type="SUPFAM" id="SSF55785">
    <property type="entry name" value="PYP-like sensor domain (PAS domain)"/>
    <property type="match status" value="3"/>
</dbReference>
<comment type="function">
    <text evidence="7">Photoreceptor which exists in two forms that are reversibly interconvertible by light: the R form that absorbs maximally in the red region of the spectrum and the FR form that absorbs maximally in the far-red region.</text>
</comment>
<evidence type="ECO:0000259" key="11">
    <source>
        <dbReference type="PROSITE" id="PS50112"/>
    </source>
</evidence>
<dbReference type="PROSITE" id="PS50112">
    <property type="entry name" value="PAS"/>
    <property type="match status" value="3"/>
</dbReference>
<feature type="coiled-coil region" evidence="8">
    <location>
        <begin position="664"/>
        <end position="695"/>
    </location>
</feature>
<dbReference type="RefSeq" id="WP_038084495.1">
    <property type="nucleotide sequence ID" value="NZ_JHEG04000001.1"/>
</dbReference>
<feature type="transmembrane region" description="Helical" evidence="9">
    <location>
        <begin position="225"/>
        <end position="243"/>
    </location>
</feature>
<dbReference type="FunFam" id="3.30.565.10:FF:000006">
    <property type="entry name" value="Sensor histidine kinase WalK"/>
    <property type="match status" value="1"/>
</dbReference>
<feature type="domain" description="Histidine kinase" evidence="10">
    <location>
        <begin position="702"/>
        <end position="917"/>
    </location>
</feature>
<evidence type="ECO:0000256" key="1">
    <source>
        <dbReference type="ARBA" id="ARBA00000085"/>
    </source>
</evidence>
<keyword evidence="5" id="KW-0418">Kinase</keyword>
<evidence type="ECO:0000256" key="4">
    <source>
        <dbReference type="ARBA" id="ARBA00022679"/>
    </source>
</evidence>
<keyword evidence="3" id="KW-0597">Phosphoprotein</keyword>
<keyword evidence="9" id="KW-0472">Membrane</keyword>
<dbReference type="InterPro" id="IPR001610">
    <property type="entry name" value="PAC"/>
</dbReference>
<keyword evidence="15" id="KW-1185">Reference proteome</keyword>
<dbReference type="InterPro" id="IPR000014">
    <property type="entry name" value="PAS"/>
</dbReference>
<dbReference type="InterPro" id="IPR052162">
    <property type="entry name" value="Sensor_kinase/Photoreceptor"/>
</dbReference>
<dbReference type="InterPro" id="IPR005467">
    <property type="entry name" value="His_kinase_dom"/>
</dbReference>
<dbReference type="Gene3D" id="3.30.565.10">
    <property type="entry name" value="Histidine kinase-like ATPase, C-terminal domain"/>
    <property type="match status" value="1"/>
</dbReference>
<dbReference type="CDD" id="cd00130">
    <property type="entry name" value="PAS"/>
    <property type="match status" value="3"/>
</dbReference>
<feature type="domain" description="PAS" evidence="11">
    <location>
        <begin position="423"/>
        <end position="479"/>
    </location>
</feature>
<name>A0A0C1QVQ2_9CYAN</name>
<evidence type="ECO:0000256" key="3">
    <source>
        <dbReference type="ARBA" id="ARBA00022553"/>
    </source>
</evidence>
<dbReference type="AlphaFoldDB" id="A0A0C1QVQ2"/>
<dbReference type="EMBL" id="JHEG04000001">
    <property type="protein sequence ID" value="KAF3888633.1"/>
    <property type="molecule type" value="Genomic_DNA"/>
</dbReference>
<dbReference type="OrthoDB" id="475707at2"/>
<dbReference type="SMART" id="SM00388">
    <property type="entry name" value="HisKA"/>
    <property type="match status" value="1"/>
</dbReference>
<feature type="transmembrane region" description="Helical" evidence="9">
    <location>
        <begin position="255"/>
        <end position="274"/>
    </location>
</feature>
<feature type="domain" description="PAC" evidence="12">
    <location>
        <begin position="370"/>
        <end position="422"/>
    </location>
</feature>
<dbReference type="PRINTS" id="PR00344">
    <property type="entry name" value="BCTRLSENSOR"/>
</dbReference>
<dbReference type="Proteomes" id="UP000029738">
    <property type="component" value="Unassembled WGS sequence"/>
</dbReference>
<dbReference type="InterPro" id="IPR000700">
    <property type="entry name" value="PAS-assoc_C"/>
</dbReference>
<dbReference type="GO" id="GO:0000155">
    <property type="term" value="F:phosphorelay sensor kinase activity"/>
    <property type="evidence" value="ECO:0007669"/>
    <property type="project" value="InterPro"/>
</dbReference>
<evidence type="ECO:0000256" key="6">
    <source>
        <dbReference type="ARBA" id="ARBA00023012"/>
    </source>
</evidence>
<evidence type="ECO:0000256" key="5">
    <source>
        <dbReference type="ARBA" id="ARBA00022777"/>
    </source>
</evidence>
<protein>
    <recommendedName>
        <fullName evidence="2">histidine kinase</fullName>
        <ecNumber evidence="2">2.7.13.3</ecNumber>
    </recommendedName>
</protein>
<proteinExistence type="predicted"/>
<organism evidence="14">
    <name type="scientific">Tolypothrix bouteillei VB521301</name>
    <dbReference type="NCBI Taxonomy" id="1479485"/>
    <lineage>
        <taxon>Bacteria</taxon>
        <taxon>Bacillati</taxon>
        <taxon>Cyanobacteriota</taxon>
        <taxon>Cyanophyceae</taxon>
        <taxon>Nostocales</taxon>
        <taxon>Tolypothrichaceae</taxon>
        <taxon>Tolypothrix</taxon>
    </lineage>
</organism>
<dbReference type="SUPFAM" id="SSF55874">
    <property type="entry name" value="ATPase domain of HSP90 chaperone/DNA topoisomerase II/histidine kinase"/>
    <property type="match status" value="1"/>
</dbReference>
<dbReference type="InterPro" id="IPR013655">
    <property type="entry name" value="PAS_fold_3"/>
</dbReference>
<dbReference type="InterPro" id="IPR036097">
    <property type="entry name" value="HisK_dim/P_sf"/>
</dbReference>